<protein>
    <recommendedName>
        <fullName evidence="3">Protein kinase domain-containing protein</fullName>
    </recommendedName>
</protein>
<gene>
    <name evidence="1" type="ORF">BDBG_17269</name>
</gene>
<evidence type="ECO:0008006" key="3">
    <source>
        <dbReference type="Google" id="ProtNLM"/>
    </source>
</evidence>
<evidence type="ECO:0000313" key="1">
    <source>
        <dbReference type="EMBL" id="OAT09757.1"/>
    </source>
</evidence>
<dbReference type="VEuPathDB" id="FungiDB:BDBG_17269"/>
<dbReference type="OrthoDB" id="4187898at2759"/>
<sequence>MVKALNRHGTHRSYLYLRINSISTLRTRTGCLPHLNTFVKDEYQLTAILLEYILKMKELNWINYNERRMQNFVDELNRIHDTLVYHNDVHPRNMMIVEEDPERTI</sequence>
<dbReference type="GeneID" id="42529042"/>
<reference evidence="2" key="1">
    <citation type="journal article" date="2015" name="PLoS Genet.">
        <title>The dynamic genome and transcriptome of the human fungal pathogen Blastomyces and close relative Emmonsia.</title>
        <authorList>
            <person name="Munoz J.F."/>
            <person name="Gauthier G.M."/>
            <person name="Desjardins C.A."/>
            <person name="Gallo J.E."/>
            <person name="Holder J."/>
            <person name="Sullivan T.D."/>
            <person name="Marty A.J."/>
            <person name="Carmen J.C."/>
            <person name="Chen Z."/>
            <person name="Ding L."/>
            <person name="Gujja S."/>
            <person name="Magrini V."/>
            <person name="Misas E."/>
            <person name="Mitreva M."/>
            <person name="Priest M."/>
            <person name="Saif S."/>
            <person name="Whiston E.A."/>
            <person name="Young S."/>
            <person name="Zeng Q."/>
            <person name="Goldman W.E."/>
            <person name="Mardis E.R."/>
            <person name="Taylor J.W."/>
            <person name="McEwen J.G."/>
            <person name="Clay O.K."/>
            <person name="Klein B.S."/>
            <person name="Cuomo C.A."/>
        </authorList>
    </citation>
    <scope>NUCLEOTIDE SEQUENCE [LARGE SCALE GENOMIC DNA]</scope>
    <source>
        <strain evidence="2">SLH14081</strain>
    </source>
</reference>
<organism evidence="1 2">
    <name type="scientific">Blastomyces gilchristii (strain SLH14081)</name>
    <name type="common">Blastomyces dermatitidis</name>
    <dbReference type="NCBI Taxonomy" id="559298"/>
    <lineage>
        <taxon>Eukaryota</taxon>
        <taxon>Fungi</taxon>
        <taxon>Dikarya</taxon>
        <taxon>Ascomycota</taxon>
        <taxon>Pezizomycotina</taxon>
        <taxon>Eurotiomycetes</taxon>
        <taxon>Eurotiomycetidae</taxon>
        <taxon>Onygenales</taxon>
        <taxon>Ajellomycetaceae</taxon>
        <taxon>Blastomyces</taxon>
    </lineage>
</organism>
<proteinExistence type="predicted"/>
<dbReference type="AlphaFoldDB" id="A0A179URR4"/>
<dbReference type="EMBL" id="GG657458">
    <property type="protein sequence ID" value="OAT09757.1"/>
    <property type="molecule type" value="Genomic_DNA"/>
</dbReference>
<dbReference type="KEGG" id="bgh:BDBG_17269"/>
<dbReference type="RefSeq" id="XP_031578993.1">
    <property type="nucleotide sequence ID" value="XM_031725028.1"/>
</dbReference>
<evidence type="ECO:0000313" key="2">
    <source>
        <dbReference type="Proteomes" id="UP000002038"/>
    </source>
</evidence>
<keyword evidence="2" id="KW-1185">Reference proteome</keyword>
<dbReference type="Proteomes" id="UP000002038">
    <property type="component" value="Unassembled WGS sequence"/>
</dbReference>
<name>A0A179URR4_BLAGS</name>
<accession>A0A179URR4</accession>